<evidence type="ECO:0008006" key="4">
    <source>
        <dbReference type="Google" id="ProtNLM"/>
    </source>
</evidence>
<feature type="region of interest" description="Disordered" evidence="1">
    <location>
        <begin position="66"/>
        <end position="85"/>
    </location>
</feature>
<name>A0ABN3FFH6_9ACTN</name>
<evidence type="ECO:0000256" key="1">
    <source>
        <dbReference type="SAM" id="MobiDB-lite"/>
    </source>
</evidence>
<dbReference type="EMBL" id="BAAASD010000003">
    <property type="protein sequence ID" value="GAA2328969.1"/>
    <property type="molecule type" value="Genomic_DNA"/>
</dbReference>
<dbReference type="Proteomes" id="UP001500253">
    <property type="component" value="Unassembled WGS sequence"/>
</dbReference>
<protein>
    <recommendedName>
        <fullName evidence="4">Flavoprotein</fullName>
    </recommendedName>
</protein>
<proteinExistence type="predicted"/>
<evidence type="ECO:0000313" key="3">
    <source>
        <dbReference type="Proteomes" id="UP001500253"/>
    </source>
</evidence>
<sequence length="85" mass="8336">MTGYEQVRSVAAALAGALEAADRVELTLPEAGVCGGAGLFDTPQADQTSAGGCCDAPEPQLVQLATPAPSETSAKNAPTQGCSGS</sequence>
<accession>A0ABN3FFH6</accession>
<evidence type="ECO:0000313" key="2">
    <source>
        <dbReference type="EMBL" id="GAA2328969.1"/>
    </source>
</evidence>
<feature type="compositionally biased region" description="Polar residues" evidence="1">
    <location>
        <begin position="69"/>
        <end position="85"/>
    </location>
</feature>
<comment type="caution">
    <text evidence="2">The sequence shown here is derived from an EMBL/GenBank/DDBJ whole genome shotgun (WGS) entry which is preliminary data.</text>
</comment>
<gene>
    <name evidence="2" type="ORF">GCM10010246_09440</name>
</gene>
<organism evidence="2 3">
    <name type="scientific">Streptomyces cuspidosporus</name>
    <dbReference type="NCBI Taxonomy" id="66882"/>
    <lineage>
        <taxon>Bacteria</taxon>
        <taxon>Bacillati</taxon>
        <taxon>Actinomycetota</taxon>
        <taxon>Actinomycetes</taxon>
        <taxon>Kitasatosporales</taxon>
        <taxon>Streptomycetaceae</taxon>
        <taxon>Streptomyces</taxon>
    </lineage>
</organism>
<keyword evidence="3" id="KW-1185">Reference proteome</keyword>
<reference evidence="2 3" key="1">
    <citation type="journal article" date="2019" name="Int. J. Syst. Evol. Microbiol.">
        <title>The Global Catalogue of Microorganisms (GCM) 10K type strain sequencing project: providing services to taxonomists for standard genome sequencing and annotation.</title>
        <authorList>
            <consortium name="The Broad Institute Genomics Platform"/>
            <consortium name="The Broad Institute Genome Sequencing Center for Infectious Disease"/>
            <person name="Wu L."/>
            <person name="Ma J."/>
        </authorList>
    </citation>
    <scope>NUCLEOTIDE SEQUENCE [LARGE SCALE GENOMIC DNA]</scope>
    <source>
        <strain evidence="2 3">JCM 4316</strain>
    </source>
</reference>